<organism evidence="3">
    <name type="scientific">uncultured Phycisphaerae bacterium</name>
    <dbReference type="NCBI Taxonomy" id="904963"/>
    <lineage>
        <taxon>Bacteria</taxon>
        <taxon>Pseudomonadati</taxon>
        <taxon>Planctomycetota</taxon>
        <taxon>Phycisphaerae</taxon>
        <taxon>environmental samples</taxon>
    </lineage>
</organism>
<dbReference type="PANTHER" id="PTHR36842:SF1">
    <property type="entry name" value="PROTEIN TOLB"/>
    <property type="match status" value="1"/>
</dbReference>
<reference evidence="3" key="1">
    <citation type="submission" date="2020-02" db="EMBL/GenBank/DDBJ databases">
        <authorList>
            <person name="Meier V. D."/>
        </authorList>
    </citation>
    <scope>NUCLEOTIDE SEQUENCE</scope>
    <source>
        <strain evidence="3">AVDCRST_MAG64</strain>
    </source>
</reference>
<accession>A0A6J4P0C4</accession>
<proteinExistence type="inferred from homology"/>
<sequence length="356" mass="38791">APRPPSRVVGDAGFQQHTFTDEGGDADVAIDPTGRWMVYASTRHNEHTDIYMQRADGTAVTQLTSDAADDAFPSFSPDGRKVCFASTRAGVWQIYTMGTDGRGVVQVTSGNMQCVHPSYSPDGNRIAYAAIGSRSAQWELWVADLRSGEKRMIGYGLFPRWSPSKSVDRIAFQKHRQRGTRWFSLWTLDLVEGEGRRLTEVASSPNAAIVAPSWSPDGHRLAFATIVEPARLGHEKDGRRAAVAKQYGQQDIWTVDADGGNRQRLTDGNGTNLSPFWSPDHRVYFISDRGGAECVWSVRADPKPAFDVAKDDRGPGPVTGAAPGTGTNTNTNATRVPTDPFQSGRPIGNAANDLRE</sequence>
<evidence type="ECO:0000256" key="2">
    <source>
        <dbReference type="SAM" id="MobiDB-lite"/>
    </source>
</evidence>
<feature type="compositionally biased region" description="Low complexity" evidence="2">
    <location>
        <begin position="315"/>
        <end position="334"/>
    </location>
</feature>
<feature type="non-terminal residue" evidence="3">
    <location>
        <position position="1"/>
    </location>
</feature>
<dbReference type="InterPro" id="IPR011042">
    <property type="entry name" value="6-blade_b-propeller_TolB-like"/>
</dbReference>
<feature type="region of interest" description="Disordered" evidence="2">
    <location>
        <begin position="307"/>
        <end position="356"/>
    </location>
</feature>
<evidence type="ECO:0000313" key="3">
    <source>
        <dbReference type="EMBL" id="CAA9401624.1"/>
    </source>
</evidence>
<dbReference type="InterPro" id="IPR011659">
    <property type="entry name" value="WD40"/>
</dbReference>
<dbReference type="Pfam" id="PF07676">
    <property type="entry name" value="PD40"/>
    <property type="match status" value="5"/>
</dbReference>
<dbReference type="SUPFAM" id="SSF82171">
    <property type="entry name" value="DPP6 N-terminal domain-like"/>
    <property type="match status" value="1"/>
</dbReference>
<dbReference type="Gene3D" id="2.120.10.30">
    <property type="entry name" value="TolB, C-terminal domain"/>
    <property type="match status" value="3"/>
</dbReference>
<protein>
    <submittedName>
        <fullName evidence="3">TolB protein, periplasmic protein involved in the tonb-independent uptake of group A colicins</fullName>
    </submittedName>
</protein>
<gene>
    <name evidence="3" type="ORF">AVDCRST_MAG64-1735</name>
</gene>
<dbReference type="EMBL" id="CADCUQ010000396">
    <property type="protein sequence ID" value="CAA9401624.1"/>
    <property type="molecule type" value="Genomic_DNA"/>
</dbReference>
<evidence type="ECO:0000256" key="1">
    <source>
        <dbReference type="ARBA" id="ARBA00009820"/>
    </source>
</evidence>
<comment type="similarity">
    <text evidence="1">Belongs to the TolB family.</text>
</comment>
<dbReference type="PANTHER" id="PTHR36842">
    <property type="entry name" value="PROTEIN TOLB HOMOLOG"/>
    <property type="match status" value="1"/>
</dbReference>
<name>A0A6J4P0C4_9BACT</name>
<dbReference type="AlphaFoldDB" id="A0A6J4P0C4"/>